<proteinExistence type="predicted"/>
<sequence length="133" mass="14635">MRKQIIENLSAVAPAGEQFACCVHGMTGPSPWIDNIVVQALRKYYFVTLTNTSVIVNRAGRMANRPKEIVAVVPVQAGAIVRVKKGLIWSKLYLMLPGRSKPTKVNVHRRWNKELEQFGLAAASVARIPAQAG</sequence>
<dbReference type="AlphaFoldDB" id="A0A8J7WN63"/>
<reference evidence="1" key="1">
    <citation type="submission" date="2021-04" db="EMBL/GenBank/DDBJ databases">
        <title>Genome based classification of Actinospica acidithermotolerans sp. nov., an actinobacterium isolated from an Indonesian hot spring.</title>
        <authorList>
            <person name="Kusuma A.B."/>
            <person name="Putra K.E."/>
            <person name="Nafisah S."/>
            <person name="Loh J."/>
            <person name="Nouioui I."/>
            <person name="Goodfellow M."/>
        </authorList>
    </citation>
    <scope>NUCLEOTIDE SEQUENCE</scope>
    <source>
        <strain evidence="1">DSM 45618</strain>
    </source>
</reference>
<comment type="caution">
    <text evidence="1">The sequence shown here is derived from an EMBL/GenBank/DDBJ whole genome shotgun (WGS) entry which is preliminary data.</text>
</comment>
<name>A0A8J7WN63_9ACTN</name>
<keyword evidence="2" id="KW-1185">Reference proteome</keyword>
<gene>
    <name evidence="1" type="ORF">KGA66_20635</name>
</gene>
<organism evidence="1 2">
    <name type="scientific">Actinocrinis puniceicyclus</name>
    <dbReference type="NCBI Taxonomy" id="977794"/>
    <lineage>
        <taxon>Bacteria</taxon>
        <taxon>Bacillati</taxon>
        <taxon>Actinomycetota</taxon>
        <taxon>Actinomycetes</taxon>
        <taxon>Catenulisporales</taxon>
        <taxon>Actinospicaceae</taxon>
        <taxon>Actinocrinis</taxon>
    </lineage>
</organism>
<evidence type="ECO:0000313" key="1">
    <source>
        <dbReference type="EMBL" id="MBS2965471.1"/>
    </source>
</evidence>
<evidence type="ECO:0000313" key="2">
    <source>
        <dbReference type="Proteomes" id="UP000677913"/>
    </source>
</evidence>
<dbReference type="EMBL" id="JAGSXH010000085">
    <property type="protein sequence ID" value="MBS2965471.1"/>
    <property type="molecule type" value="Genomic_DNA"/>
</dbReference>
<protein>
    <submittedName>
        <fullName evidence="1">Uncharacterized protein</fullName>
    </submittedName>
</protein>
<dbReference type="Proteomes" id="UP000677913">
    <property type="component" value="Unassembled WGS sequence"/>
</dbReference>
<accession>A0A8J7WN63</accession>
<dbReference type="RefSeq" id="WP_211469828.1">
    <property type="nucleotide sequence ID" value="NZ_JAGSXH010000085.1"/>
</dbReference>